<evidence type="ECO:0000256" key="1">
    <source>
        <dbReference type="SAM" id="SignalP"/>
    </source>
</evidence>
<dbReference type="Proteomes" id="UP000189796">
    <property type="component" value="Chromosome I"/>
</dbReference>
<proteinExistence type="predicted"/>
<organism evidence="2 3">
    <name type="scientific">Bradyrhizobium erythrophlei</name>
    <dbReference type="NCBI Taxonomy" id="1437360"/>
    <lineage>
        <taxon>Bacteria</taxon>
        <taxon>Pseudomonadati</taxon>
        <taxon>Pseudomonadota</taxon>
        <taxon>Alphaproteobacteria</taxon>
        <taxon>Hyphomicrobiales</taxon>
        <taxon>Nitrobacteraceae</taxon>
        <taxon>Bradyrhizobium</taxon>
    </lineage>
</organism>
<protein>
    <submittedName>
        <fullName evidence="2">Formate dehydrogenase region TAT target</fullName>
    </submittedName>
</protein>
<feature type="signal peptide" evidence="1">
    <location>
        <begin position="1"/>
        <end position="36"/>
    </location>
</feature>
<evidence type="ECO:0000313" key="2">
    <source>
        <dbReference type="EMBL" id="SHH80706.1"/>
    </source>
</evidence>
<keyword evidence="1" id="KW-0732">Signal</keyword>
<evidence type="ECO:0000313" key="3">
    <source>
        <dbReference type="Proteomes" id="UP000189796"/>
    </source>
</evidence>
<dbReference type="EMBL" id="LT670817">
    <property type="protein sequence ID" value="SHH80706.1"/>
    <property type="molecule type" value="Genomic_DNA"/>
</dbReference>
<name>A0A1M5VZM8_9BRAD</name>
<dbReference type="RefSeq" id="WP_154072610.1">
    <property type="nucleotide sequence ID" value="NZ_LT670817.1"/>
</dbReference>
<dbReference type="PROSITE" id="PS51318">
    <property type="entry name" value="TAT"/>
    <property type="match status" value="1"/>
</dbReference>
<dbReference type="InterPro" id="IPR006311">
    <property type="entry name" value="TAT_signal"/>
</dbReference>
<sequence>MKGQLLTIVHRRNLLHLAVAGAVAAATETVAPAAFAAEPLGSPDKRKARYQANSAEVQDFYRVNRYPAR</sequence>
<dbReference type="AlphaFoldDB" id="A0A1M5VZM8"/>
<reference evidence="2 3" key="1">
    <citation type="submission" date="2016-11" db="EMBL/GenBank/DDBJ databases">
        <authorList>
            <person name="Jaros S."/>
            <person name="Januszkiewicz K."/>
            <person name="Wedrychowicz H."/>
        </authorList>
    </citation>
    <scope>NUCLEOTIDE SEQUENCE [LARGE SCALE GENOMIC DNA]</scope>
    <source>
        <strain evidence="2 3">GAS138</strain>
    </source>
</reference>
<accession>A0A1M5VZM8</accession>
<feature type="chain" id="PRO_5012025278" evidence="1">
    <location>
        <begin position="37"/>
        <end position="69"/>
    </location>
</feature>
<gene>
    <name evidence="2" type="ORF">SAMN05443248_6266</name>
</gene>